<reference evidence="8" key="1">
    <citation type="submission" date="2020-11" db="EMBL/GenBank/DDBJ databases">
        <title>Sequencing the genomes of 1000 actinobacteria strains.</title>
        <authorList>
            <person name="Klenk H.-P."/>
        </authorList>
    </citation>
    <scope>NUCLEOTIDE SEQUENCE</scope>
    <source>
        <strain evidence="8">DSM 45632</strain>
    </source>
</reference>
<evidence type="ECO:0000256" key="5">
    <source>
        <dbReference type="ARBA" id="ARBA00022842"/>
    </source>
</evidence>
<keyword evidence="6" id="KW-0464">Manganese</keyword>
<evidence type="ECO:0000259" key="7">
    <source>
        <dbReference type="PROSITE" id="PS51462"/>
    </source>
</evidence>
<sequence>MLQPEMAPEWMRQAVSSLARPGNARVVNRIQGHMRFASKKPKHAAVLMCLTGTRESATLPEDAAILITHRNSSMRNHSGQMSFPGGRLEPEDSGPIDAALREANEETGLKPEVVTPLLVLEAISVGPSGHPVNPVLAYAEAPGDVWSASPEENDDVFFASMQDLIDPQNRFRVGRFGWSGPAFHINGYVVWGFTASLIAALIQESGWEREWDTAAPVDLREALSKSRNGEGNSL</sequence>
<evidence type="ECO:0000256" key="1">
    <source>
        <dbReference type="ARBA" id="ARBA00001936"/>
    </source>
</evidence>
<dbReference type="Pfam" id="PF00293">
    <property type="entry name" value="NUDIX"/>
    <property type="match status" value="1"/>
</dbReference>
<dbReference type="GO" id="GO:0046872">
    <property type="term" value="F:metal ion binding"/>
    <property type="evidence" value="ECO:0007669"/>
    <property type="project" value="UniProtKB-KW"/>
</dbReference>
<evidence type="ECO:0000256" key="4">
    <source>
        <dbReference type="ARBA" id="ARBA00022801"/>
    </source>
</evidence>
<evidence type="ECO:0000313" key="9">
    <source>
        <dbReference type="Proteomes" id="UP000658613"/>
    </source>
</evidence>
<accession>A0A931GWF9</accession>
<dbReference type="PANTHER" id="PTHR12992:SF11">
    <property type="entry name" value="MITOCHONDRIAL COENZYME A DIPHOSPHATASE NUDT8"/>
    <property type="match status" value="1"/>
</dbReference>
<comment type="cofactor">
    <cofactor evidence="2">
        <name>Mg(2+)</name>
        <dbReference type="ChEBI" id="CHEBI:18420"/>
    </cofactor>
</comment>
<dbReference type="PANTHER" id="PTHR12992">
    <property type="entry name" value="NUDIX HYDROLASE"/>
    <property type="match status" value="1"/>
</dbReference>
<dbReference type="Gene3D" id="3.90.79.10">
    <property type="entry name" value="Nucleoside Triphosphate Pyrophosphohydrolase"/>
    <property type="match status" value="1"/>
</dbReference>
<dbReference type="SUPFAM" id="SSF55811">
    <property type="entry name" value="Nudix"/>
    <property type="match status" value="1"/>
</dbReference>
<dbReference type="CDD" id="cd03426">
    <property type="entry name" value="NUDIX_CoAse_Nudt7"/>
    <property type="match status" value="1"/>
</dbReference>
<keyword evidence="3" id="KW-0479">Metal-binding</keyword>
<keyword evidence="4" id="KW-0378">Hydrolase</keyword>
<evidence type="ECO:0000256" key="2">
    <source>
        <dbReference type="ARBA" id="ARBA00001946"/>
    </source>
</evidence>
<keyword evidence="9" id="KW-1185">Reference proteome</keyword>
<evidence type="ECO:0000313" key="8">
    <source>
        <dbReference type="EMBL" id="MBG6122536.1"/>
    </source>
</evidence>
<proteinExistence type="predicted"/>
<comment type="cofactor">
    <cofactor evidence="1">
        <name>Mn(2+)</name>
        <dbReference type="ChEBI" id="CHEBI:29035"/>
    </cofactor>
</comment>
<name>A0A931GWF9_9CORY</name>
<dbReference type="AlphaFoldDB" id="A0A931GWF9"/>
<dbReference type="GO" id="GO:0010945">
    <property type="term" value="F:coenzyme A diphosphatase activity"/>
    <property type="evidence" value="ECO:0007669"/>
    <property type="project" value="InterPro"/>
</dbReference>
<dbReference type="Proteomes" id="UP000658613">
    <property type="component" value="Unassembled WGS sequence"/>
</dbReference>
<dbReference type="PROSITE" id="PS51462">
    <property type="entry name" value="NUDIX"/>
    <property type="match status" value="1"/>
</dbReference>
<keyword evidence="5" id="KW-0460">Magnesium</keyword>
<dbReference type="InterPro" id="IPR015797">
    <property type="entry name" value="NUDIX_hydrolase-like_dom_sf"/>
</dbReference>
<dbReference type="InterPro" id="IPR000086">
    <property type="entry name" value="NUDIX_hydrolase_dom"/>
</dbReference>
<dbReference type="RefSeq" id="WP_196824912.1">
    <property type="nucleotide sequence ID" value="NZ_CP046980.1"/>
</dbReference>
<organism evidence="8 9">
    <name type="scientific">Corynebacterium aquatimens</name>
    <dbReference type="NCBI Taxonomy" id="1190508"/>
    <lineage>
        <taxon>Bacteria</taxon>
        <taxon>Bacillati</taxon>
        <taxon>Actinomycetota</taxon>
        <taxon>Actinomycetes</taxon>
        <taxon>Mycobacteriales</taxon>
        <taxon>Corynebacteriaceae</taxon>
        <taxon>Corynebacterium</taxon>
    </lineage>
</organism>
<feature type="domain" description="Nudix hydrolase" evidence="7">
    <location>
        <begin position="41"/>
        <end position="181"/>
    </location>
</feature>
<evidence type="ECO:0000256" key="3">
    <source>
        <dbReference type="ARBA" id="ARBA00022723"/>
    </source>
</evidence>
<protein>
    <submittedName>
        <fullName evidence="8">8-oxo-dGTP pyrophosphatase MutT (NUDIX family)</fullName>
    </submittedName>
</protein>
<dbReference type="EMBL" id="JADOUE010000001">
    <property type="protein sequence ID" value="MBG6122536.1"/>
    <property type="molecule type" value="Genomic_DNA"/>
</dbReference>
<evidence type="ECO:0000256" key="6">
    <source>
        <dbReference type="ARBA" id="ARBA00023211"/>
    </source>
</evidence>
<comment type="caution">
    <text evidence="8">The sequence shown here is derived from an EMBL/GenBank/DDBJ whole genome shotgun (WGS) entry which is preliminary data.</text>
</comment>
<gene>
    <name evidence="8" type="ORF">IW254_001505</name>
</gene>
<dbReference type="InterPro" id="IPR045121">
    <property type="entry name" value="CoAse"/>
</dbReference>